<accession>A0A1G9IU42</accession>
<dbReference type="Pfam" id="PF00903">
    <property type="entry name" value="Glyoxalase"/>
    <property type="match status" value="1"/>
</dbReference>
<dbReference type="PROSITE" id="PS51819">
    <property type="entry name" value="VOC"/>
    <property type="match status" value="1"/>
</dbReference>
<evidence type="ECO:0000259" key="1">
    <source>
        <dbReference type="PROSITE" id="PS51819"/>
    </source>
</evidence>
<organism evidence="2 3">
    <name type="scientific">Pedobacter steynii</name>
    <dbReference type="NCBI Taxonomy" id="430522"/>
    <lineage>
        <taxon>Bacteria</taxon>
        <taxon>Pseudomonadati</taxon>
        <taxon>Bacteroidota</taxon>
        <taxon>Sphingobacteriia</taxon>
        <taxon>Sphingobacteriales</taxon>
        <taxon>Sphingobacteriaceae</taxon>
        <taxon>Pedobacter</taxon>
    </lineage>
</organism>
<evidence type="ECO:0000313" key="3">
    <source>
        <dbReference type="Proteomes" id="UP000183200"/>
    </source>
</evidence>
<feature type="domain" description="VOC" evidence="1">
    <location>
        <begin position="9"/>
        <end position="146"/>
    </location>
</feature>
<dbReference type="InterPro" id="IPR004360">
    <property type="entry name" value="Glyas_Fos-R_dOase_dom"/>
</dbReference>
<dbReference type="OrthoDB" id="9795618at2"/>
<dbReference type="GO" id="GO:0051213">
    <property type="term" value="F:dioxygenase activity"/>
    <property type="evidence" value="ECO:0007669"/>
    <property type="project" value="UniProtKB-KW"/>
</dbReference>
<dbReference type="SUPFAM" id="SSF54593">
    <property type="entry name" value="Glyoxalase/Bleomycin resistance protein/Dihydroxybiphenyl dioxygenase"/>
    <property type="match status" value="1"/>
</dbReference>
<evidence type="ECO:0000313" key="2">
    <source>
        <dbReference type="EMBL" id="SDL28717.1"/>
    </source>
</evidence>
<name>A0A1G9IU42_9SPHI</name>
<protein>
    <submittedName>
        <fullName evidence="2">Catechol 2,3-dioxygenase</fullName>
    </submittedName>
</protein>
<keyword evidence="3" id="KW-1185">Reference proteome</keyword>
<sequence length="149" mass="16201">MTNSSKIKGLHHLAIRAKDFGQTLKFYTEALDFSVSHTWSLPEFNIRQAAMLKSSDGNTFIEIFDGQANAPREGRAANEGEEVLTGALLHLAMSVENAKAAYDRCLNAGAISCIEPMKLSLGNPPVIVSNSLVYSPNGEVIEFIEDAPF</sequence>
<gene>
    <name evidence="2" type="ORF">SAMN05421820_10158</name>
</gene>
<dbReference type="CDD" id="cd06587">
    <property type="entry name" value="VOC"/>
    <property type="match status" value="1"/>
</dbReference>
<proteinExistence type="predicted"/>
<dbReference type="AlphaFoldDB" id="A0A1G9IU42"/>
<keyword evidence="2" id="KW-0560">Oxidoreductase</keyword>
<keyword evidence="2" id="KW-0223">Dioxygenase</keyword>
<dbReference type="RefSeq" id="WP_074603924.1">
    <property type="nucleotide sequence ID" value="NZ_FNGY01000001.1"/>
</dbReference>
<dbReference type="InterPro" id="IPR037523">
    <property type="entry name" value="VOC_core"/>
</dbReference>
<dbReference type="EMBL" id="FNGY01000001">
    <property type="protein sequence ID" value="SDL28717.1"/>
    <property type="molecule type" value="Genomic_DNA"/>
</dbReference>
<dbReference type="InterPro" id="IPR029068">
    <property type="entry name" value="Glyas_Bleomycin-R_OHBP_Dase"/>
</dbReference>
<dbReference type="Proteomes" id="UP000183200">
    <property type="component" value="Unassembled WGS sequence"/>
</dbReference>
<reference evidence="3" key="1">
    <citation type="submission" date="2016-10" db="EMBL/GenBank/DDBJ databases">
        <authorList>
            <person name="Varghese N."/>
            <person name="Submissions S."/>
        </authorList>
    </citation>
    <scope>NUCLEOTIDE SEQUENCE [LARGE SCALE GENOMIC DNA]</scope>
    <source>
        <strain evidence="3">DSM 19110</strain>
    </source>
</reference>
<dbReference type="Gene3D" id="3.10.180.10">
    <property type="entry name" value="2,3-Dihydroxybiphenyl 1,2-Dioxygenase, domain 1"/>
    <property type="match status" value="1"/>
</dbReference>